<name>X1D907_9ZZZZ</name>
<reference evidence="1" key="1">
    <citation type="journal article" date="2014" name="Front. Microbiol.">
        <title>High frequency of phylogenetically diverse reductive dehalogenase-homologous genes in deep subseafloor sedimentary metagenomes.</title>
        <authorList>
            <person name="Kawai M."/>
            <person name="Futagami T."/>
            <person name="Toyoda A."/>
            <person name="Takaki Y."/>
            <person name="Nishi S."/>
            <person name="Hori S."/>
            <person name="Arai W."/>
            <person name="Tsubouchi T."/>
            <person name="Morono Y."/>
            <person name="Uchiyama I."/>
            <person name="Ito T."/>
            <person name="Fujiyama A."/>
            <person name="Inagaki F."/>
            <person name="Takami H."/>
        </authorList>
    </citation>
    <scope>NUCLEOTIDE SEQUENCE</scope>
    <source>
        <strain evidence="1">Expedition CK06-06</strain>
    </source>
</reference>
<sequence>DRFSLYEQFGLNLKDGLANEFEHGLKTLASQEHLKGSQGFLDGKGKHGKFFI</sequence>
<dbReference type="Gene3D" id="1.10.287.2460">
    <property type="match status" value="1"/>
</dbReference>
<dbReference type="EMBL" id="BART01023228">
    <property type="protein sequence ID" value="GAH04785.1"/>
    <property type="molecule type" value="Genomic_DNA"/>
</dbReference>
<feature type="non-terminal residue" evidence="1">
    <location>
        <position position="1"/>
    </location>
</feature>
<accession>X1D907</accession>
<gene>
    <name evidence="1" type="ORF">S01H4_42316</name>
</gene>
<comment type="caution">
    <text evidence="1">The sequence shown here is derived from an EMBL/GenBank/DDBJ whole genome shotgun (WGS) entry which is preliminary data.</text>
</comment>
<organism evidence="1">
    <name type="scientific">marine sediment metagenome</name>
    <dbReference type="NCBI Taxonomy" id="412755"/>
    <lineage>
        <taxon>unclassified sequences</taxon>
        <taxon>metagenomes</taxon>
        <taxon>ecological metagenomes</taxon>
    </lineage>
</organism>
<dbReference type="AlphaFoldDB" id="X1D907"/>
<proteinExistence type="predicted"/>
<protein>
    <submittedName>
        <fullName evidence="1">Uncharacterized protein</fullName>
    </submittedName>
</protein>
<evidence type="ECO:0000313" key="1">
    <source>
        <dbReference type="EMBL" id="GAH04785.1"/>
    </source>
</evidence>